<evidence type="ECO:0000313" key="4">
    <source>
        <dbReference type="EMBL" id="KAA0150030.1"/>
    </source>
</evidence>
<feature type="transmembrane region" description="Helical" evidence="2">
    <location>
        <begin position="1081"/>
        <end position="1105"/>
    </location>
</feature>
<keyword evidence="2" id="KW-0812">Transmembrane</keyword>
<feature type="transmembrane region" description="Helical" evidence="2">
    <location>
        <begin position="648"/>
        <end position="669"/>
    </location>
</feature>
<feature type="region of interest" description="Disordered" evidence="1">
    <location>
        <begin position="2295"/>
        <end position="2318"/>
    </location>
</feature>
<protein>
    <submittedName>
        <fullName evidence="4">Uncharacterized protein</fullName>
    </submittedName>
</protein>
<feature type="chain" id="PRO_5023008646" evidence="3">
    <location>
        <begin position="22"/>
        <end position="2688"/>
    </location>
</feature>
<feature type="region of interest" description="Disordered" evidence="1">
    <location>
        <begin position="1777"/>
        <end position="1798"/>
    </location>
</feature>
<feature type="signal peptide" evidence="3">
    <location>
        <begin position="1"/>
        <end position="21"/>
    </location>
</feature>
<keyword evidence="2" id="KW-1133">Transmembrane helix</keyword>
<feature type="region of interest" description="Disordered" evidence="1">
    <location>
        <begin position="2332"/>
        <end position="2352"/>
    </location>
</feature>
<sequence>MGLLSTALVAAVAWPLLPSGAISPPWFAGTSFRGQMRFRAEFPNSSLSGASSGLTFSCAGEDHVMDDVEVAFGTYVEPLEAQMTMPAPFPIGAGLTNAGTMNGRVRYSYVNQVSNPVGVDTELLLSMNSTGLLNGKLPLRPFGNAIANGTADWASQARIPAELKGDWTALLQVFQFSANGTLTLARANDTLATLVTLSIGYDGSEDGAPVLRVNESHAVLALDGLAGNSSVLHGHHVKLNLTGNATVTHAGAGRLDAVDAAGRGSSWAYAPSASSLPGGVMAAMGAPGSLSLVVTPQVPAAAAAFGVQAREAHASAFEQFGSLGFDTQPASTTAVGVAVRGTPSFHDLPWGGCKFAPDAGACLNSRPPVQCRDADLNAVSPSSRFGYNITTSDTFCPASFRLLRKSEWLCYPAARQVAMCNTLNAATGQEVLPFAFRAERGGAPELPAFLPAPDPRGPAADIVAVRSDPLCQLLAHPNSDVAIVDLSRQGAAGMCRQWRHQLIATLAERAEACLSAAWLSLESFFSLLGSALANALPTLWWALSSDFVWWTLVAAPFLTIAAYLFARTLVALLVKLLGRCFPSLQQLSISPQQAKLVVDKVVLVLIVATFDAVLVRASVDVALADSTAECPAWGEETDADLLLMLWDLATGMVGLAAALLAGALAWILAQSANLPARLHALRGGSVTQVGVWKPLAIVAGPGASFAAAAVALSLTALSFHDVLLSLPGLVSTLVFVCLLVTSLITDARLAAGLPAPAQTFTPAGLVLSCVLCGARRSAPAFLDFVAGVLTSLVACMRKAASLEDGSAEALQSMRATLDCSLRDCFVEPAALRTPAARRKEEGQGEGGGLADAPAGIELPLDTTISAVQRAAAGFRVGAGGTGQEIFGRLLHPIVQDEHGGPVSAWFDQVEASLARELGPQKCDSCGSAGSRIRGAVQALLSDSKLKSALLSSLALTLSRVDIPLREQMLDASGETPSWTSAIVSVGTSHHILTALGVGVLSWTFDKLMAALWKCATPRHSAPRAAEDEAAWHRIVWLIIPNASVAAAAAVLPVCLATVLAIDHAPAAAASLSGVPDFVGALADAALLFLGCCWLFGLVAAIRLFAANAKSWSQVREILSHVRASAFHLVKGNFNPDSQVHLEGLNRQIKGLAAWLRARASGEDSGNAEAAAERRVGIPGGGGRHSQTASMLPRFLSPAKAKEMLANLCKLIPGDMLYVVGLSTAIANPASAELLASFQGASVALKCLAPPPPSAKDRHSPGGDKSRPPANASGTGTASDPAKASASPTASKSGAASARPESMEWRNALVLQTISPTAQPLDGPFVVRTRESVAPLLKSARDARHPDDAGGAGLDARGDAAGEPRHAAAAAQMAFAVFADGSMVERPLSALLAQCVDKIYGTVRAKFPFLPELPASSGSVQLPEMAAHVSLRLSVATQLIGKLDDTRVWSTSAREVHAEGPSTSNLKGRENVELVVDNLAHILLNVASQAFPSDDVSMVDAVRQEYAKEWASAVEEAGLRLKPGLPLVDEACLNDTNRMAAALAMAMCPPTASACRRDLFIDMTLSTIWDDPNMARHYRSGPALMFHAVSRLDSSLAERWDIWSGSDFAAKLADSIEHVESLFQATEKVQDQLANGGTVGPVGANLAEEGLERRAGRIGFSQWLYTSREAAKTLLSGRYGEDLRTWCLCDALTDDENTDALAKFSLINRRLRGAIARALLRLAKGLLGRVLHHSLTNVKAILEKKPKWVSLCIDWLEEAAQAVAATAAAARVAASAGTQTDAAKAGGPGLAAVARPKPEDEPNVALPAINLEGLVDALSPIVGGQLHNIASAAIILGLVHNRNDEESPCIADYGRDEVQQPQQADPFVLALDQFLEEMCLSSEYWTETRGHPAVTIEPQSPAAAKEGVHQPEDDLSERRVRHELEDGEPEEDRPRGDGEPAQDRPRGDGEAEKDQPRGGGEPEKDRPRGDGEPEKDRPRGDGEPEKDQPRGDGEPEKDRPRGGGEPEKDRPRGDGEAEKDQPRGDGEAEKDQPRGDGEPEQDQPRGDGEPEKDRPRGDGEPEKDQPRGDGEAEKDQPRGDGEAEKDQPRGDGEAEKDQPHGDGEPEKDQPRGDGEAEKDQPHGDGEPEKDRPTSIGLDHNPLREGPGCVPLSLGRQDDSVAPEGVEVADSFDNRLKRHAAGTAASKVVPRVLALPQMLSLAASEPAAALKLVLGEGEVPRRGDALASCLGQPSGGRVSATVEVLLRTAKEVEALSSSLVGSPSGAAGDALADAMARSPVGAPLRAVLAAVTKEGAAASWTQTKQKRHAAPASAQREAKGSMDIFLQPDQLIEEEESPPAPDDPVSGMDDDAHAAGRACASWDRLASWLGKARMASGSWGGRLRAASEGELPSQDVLGACAAQAIATHLMRICSELTPLIDQAVELQAPWPVPQPGHHEASGLMSAWAVDCEKPAVERPATSPRVTADTQLAMRASYVFPMMRFFAGRGDAFGASILRSVAGQDTGPRASAGGSDAIVAKIVPHVKAVLKAVRSSKQLELAAAWLKREAASTPLVLSKAEGVPSKLFAGVVVAGVWNATHLTKSEAFKLKRTTTAALFGGSFDVANAIIASKPSDASELGVSASATPVGPDDAALAEKALATVQDSRSNRLAESFVALGLLVSAVSLDGDEDRVRQLETRSAASSPVEWA</sequence>
<feature type="region of interest" description="Disordered" evidence="1">
    <location>
        <begin position="1899"/>
        <end position="2160"/>
    </location>
</feature>
<gene>
    <name evidence="4" type="ORF">FNF28_07298</name>
</gene>
<feature type="compositionally biased region" description="Basic and acidic residues" evidence="1">
    <location>
        <begin position="1254"/>
        <end position="1266"/>
    </location>
</feature>
<evidence type="ECO:0000256" key="3">
    <source>
        <dbReference type="SAM" id="SignalP"/>
    </source>
</evidence>
<reference evidence="4 5" key="1">
    <citation type="submission" date="2019-07" db="EMBL/GenBank/DDBJ databases">
        <title>Genomes of Cafeteria roenbergensis.</title>
        <authorList>
            <person name="Fischer M.G."/>
            <person name="Hackl T."/>
            <person name="Roman M."/>
        </authorList>
    </citation>
    <scope>NUCLEOTIDE SEQUENCE [LARGE SCALE GENOMIC DNA]</scope>
    <source>
        <strain evidence="4 5">RCC970-E3</strain>
    </source>
</reference>
<accession>A0A5A8CD86</accession>
<dbReference type="EMBL" id="VLTL01000237">
    <property type="protein sequence ID" value="KAA0150030.1"/>
    <property type="molecule type" value="Genomic_DNA"/>
</dbReference>
<feature type="transmembrane region" description="Helical" evidence="2">
    <location>
        <begin position="722"/>
        <end position="744"/>
    </location>
</feature>
<feature type="transmembrane region" description="Helical" evidence="2">
    <location>
        <begin position="547"/>
        <end position="577"/>
    </location>
</feature>
<feature type="transmembrane region" description="Helical" evidence="2">
    <location>
        <begin position="690"/>
        <end position="716"/>
    </location>
</feature>
<feature type="transmembrane region" description="Helical" evidence="2">
    <location>
        <begin position="597"/>
        <end position="619"/>
    </location>
</feature>
<keyword evidence="3" id="KW-0732">Signal</keyword>
<feature type="compositionally biased region" description="Basic and acidic residues" evidence="1">
    <location>
        <begin position="1931"/>
        <end position="2131"/>
    </location>
</feature>
<evidence type="ECO:0000256" key="1">
    <source>
        <dbReference type="SAM" id="MobiDB-lite"/>
    </source>
</evidence>
<feature type="compositionally biased region" description="Low complexity" evidence="1">
    <location>
        <begin position="1276"/>
        <end position="1297"/>
    </location>
</feature>
<feature type="transmembrane region" description="Helical" evidence="2">
    <location>
        <begin position="1034"/>
        <end position="1061"/>
    </location>
</feature>
<name>A0A5A8CD86_CAFRO</name>
<feature type="compositionally biased region" description="Basic and acidic residues" evidence="1">
    <location>
        <begin position="1905"/>
        <end position="1923"/>
    </location>
</feature>
<evidence type="ECO:0000313" key="5">
    <source>
        <dbReference type="Proteomes" id="UP000324907"/>
    </source>
</evidence>
<dbReference type="Proteomes" id="UP000324907">
    <property type="component" value="Unassembled WGS sequence"/>
</dbReference>
<organism evidence="4 5">
    <name type="scientific">Cafeteria roenbergensis</name>
    <name type="common">Marine flagellate</name>
    <dbReference type="NCBI Taxonomy" id="33653"/>
    <lineage>
        <taxon>Eukaryota</taxon>
        <taxon>Sar</taxon>
        <taxon>Stramenopiles</taxon>
        <taxon>Bigyra</taxon>
        <taxon>Opalozoa</taxon>
        <taxon>Bicosoecida</taxon>
        <taxon>Cafeteriaceae</taxon>
        <taxon>Cafeteria</taxon>
    </lineage>
</organism>
<feature type="region of interest" description="Disordered" evidence="1">
    <location>
        <begin position="1248"/>
        <end position="1300"/>
    </location>
</feature>
<proteinExistence type="predicted"/>
<keyword evidence="2" id="KW-0472">Membrane</keyword>
<comment type="caution">
    <text evidence="4">The sequence shown here is derived from an EMBL/GenBank/DDBJ whole genome shotgun (WGS) entry which is preliminary data.</text>
</comment>
<evidence type="ECO:0000256" key="2">
    <source>
        <dbReference type="SAM" id="Phobius"/>
    </source>
</evidence>